<name>A0A1E3QKQ8_9ASCO</name>
<feature type="compositionally biased region" description="Acidic residues" evidence="1">
    <location>
        <begin position="307"/>
        <end position="316"/>
    </location>
</feature>
<dbReference type="Proteomes" id="UP000094336">
    <property type="component" value="Unassembled WGS sequence"/>
</dbReference>
<dbReference type="OrthoDB" id="4097069at2759"/>
<feature type="compositionally biased region" description="Basic residues" evidence="1">
    <location>
        <begin position="12"/>
        <end position="26"/>
    </location>
</feature>
<evidence type="ECO:0000313" key="3">
    <source>
        <dbReference type="Proteomes" id="UP000094336"/>
    </source>
</evidence>
<evidence type="ECO:0000256" key="1">
    <source>
        <dbReference type="SAM" id="MobiDB-lite"/>
    </source>
</evidence>
<feature type="compositionally biased region" description="Basic and acidic residues" evidence="1">
    <location>
        <begin position="1"/>
        <end position="11"/>
    </location>
</feature>
<organism evidence="2 3">
    <name type="scientific">Babjeviella inositovora NRRL Y-12698</name>
    <dbReference type="NCBI Taxonomy" id="984486"/>
    <lineage>
        <taxon>Eukaryota</taxon>
        <taxon>Fungi</taxon>
        <taxon>Dikarya</taxon>
        <taxon>Ascomycota</taxon>
        <taxon>Saccharomycotina</taxon>
        <taxon>Pichiomycetes</taxon>
        <taxon>Serinales incertae sedis</taxon>
        <taxon>Babjeviella</taxon>
    </lineage>
</organism>
<feature type="region of interest" description="Disordered" evidence="1">
    <location>
        <begin position="1"/>
        <end position="93"/>
    </location>
</feature>
<dbReference type="GeneID" id="30147473"/>
<feature type="compositionally biased region" description="Acidic residues" evidence="1">
    <location>
        <begin position="72"/>
        <end position="86"/>
    </location>
</feature>
<dbReference type="RefSeq" id="XP_018983599.1">
    <property type="nucleotide sequence ID" value="XM_019129620.1"/>
</dbReference>
<protein>
    <submittedName>
        <fullName evidence="2">Uncharacterized protein</fullName>
    </submittedName>
</protein>
<sequence length="316" mass="35401">MVLHNSKWDRKATRKYQVKHGIKPNHARPVLEASDTDSSDSERRTGETTGQSQPKEDKSGCTESPKVGETSETGEGDSEEISEDDGTGGYTSRWRRKKLGSNAWRFNDLIPALEDEQDLSEIDHKTVKQFTLEAKAPKSFNKIRTSDLTGFVLGESNPQMNNESLSGKPSNHIRQLTEKEKTDFLEMQERSERLRIHHNIQDKFGGRIRDNQKGTTKTLDIGNADHSASIETKLLMSRNNTSTNLQSLTSDLELLLGSKISLQDEATPTQSFIIPVTSGSHRNSVQPVIREAVLEPSNTQRRREAPSDDFLDDILG</sequence>
<gene>
    <name evidence="2" type="ORF">BABINDRAFT_162926</name>
</gene>
<evidence type="ECO:0000313" key="2">
    <source>
        <dbReference type="EMBL" id="ODQ78271.1"/>
    </source>
</evidence>
<feature type="region of interest" description="Disordered" evidence="1">
    <location>
        <begin position="296"/>
        <end position="316"/>
    </location>
</feature>
<proteinExistence type="predicted"/>
<dbReference type="AlphaFoldDB" id="A0A1E3QKQ8"/>
<dbReference type="EMBL" id="KV454436">
    <property type="protein sequence ID" value="ODQ78271.1"/>
    <property type="molecule type" value="Genomic_DNA"/>
</dbReference>
<keyword evidence="3" id="KW-1185">Reference proteome</keyword>
<reference evidence="3" key="1">
    <citation type="submission" date="2016-05" db="EMBL/GenBank/DDBJ databases">
        <title>Comparative genomics of biotechnologically important yeasts.</title>
        <authorList>
            <consortium name="DOE Joint Genome Institute"/>
            <person name="Riley R."/>
            <person name="Haridas S."/>
            <person name="Wolfe K.H."/>
            <person name="Lopes M.R."/>
            <person name="Hittinger C.T."/>
            <person name="Goker M."/>
            <person name="Salamov A."/>
            <person name="Wisecaver J."/>
            <person name="Long T.M."/>
            <person name="Aerts A.L."/>
            <person name="Barry K."/>
            <person name="Choi C."/>
            <person name="Clum A."/>
            <person name="Coughlan A.Y."/>
            <person name="Deshpande S."/>
            <person name="Douglass A.P."/>
            <person name="Hanson S.J."/>
            <person name="Klenk H.-P."/>
            <person name="Labutti K."/>
            <person name="Lapidus A."/>
            <person name="Lindquist E."/>
            <person name="Lipzen A."/>
            <person name="Meier-Kolthoff J.P."/>
            <person name="Ohm R.A."/>
            <person name="Otillar R.P."/>
            <person name="Pangilinan J."/>
            <person name="Peng Y."/>
            <person name="Rokas A."/>
            <person name="Rosa C.A."/>
            <person name="Scheuner C."/>
            <person name="Sibirny A.A."/>
            <person name="Slot J.C."/>
            <person name="Stielow J.B."/>
            <person name="Sun H."/>
            <person name="Kurtzman C.P."/>
            <person name="Blackwell M."/>
            <person name="Grigoriev I.V."/>
            <person name="Jeffries T.W."/>
        </authorList>
    </citation>
    <scope>NUCLEOTIDE SEQUENCE [LARGE SCALE GENOMIC DNA]</scope>
    <source>
        <strain evidence="3">NRRL Y-12698</strain>
    </source>
</reference>
<accession>A0A1E3QKQ8</accession>